<evidence type="ECO:0000313" key="10">
    <source>
        <dbReference type="Proteomes" id="UP000824136"/>
    </source>
</evidence>
<dbReference type="InterPro" id="IPR020103">
    <property type="entry name" value="PsdUridine_synth_cat_dom_sf"/>
</dbReference>
<comment type="catalytic activity">
    <reaction evidence="1 7">
        <text>a uridine in RNA = a pseudouridine in RNA</text>
        <dbReference type="Rhea" id="RHEA:48348"/>
        <dbReference type="Rhea" id="RHEA-COMP:12068"/>
        <dbReference type="Rhea" id="RHEA-COMP:12069"/>
        <dbReference type="ChEBI" id="CHEBI:65314"/>
        <dbReference type="ChEBI" id="CHEBI:65315"/>
    </reaction>
</comment>
<dbReference type="Pfam" id="PF00849">
    <property type="entry name" value="PseudoU_synth_2"/>
    <property type="match status" value="1"/>
</dbReference>
<comment type="similarity">
    <text evidence="2 7">Belongs to the pseudouridine synthase RluA family.</text>
</comment>
<dbReference type="PANTHER" id="PTHR21600:SF44">
    <property type="entry name" value="RIBOSOMAL LARGE SUBUNIT PSEUDOURIDINE SYNTHASE D"/>
    <property type="match status" value="1"/>
</dbReference>
<dbReference type="InterPro" id="IPR002942">
    <property type="entry name" value="S4_RNA-bd"/>
</dbReference>
<dbReference type="EC" id="5.4.99.-" evidence="7"/>
<evidence type="ECO:0000259" key="8">
    <source>
        <dbReference type="SMART" id="SM00363"/>
    </source>
</evidence>
<dbReference type="SUPFAM" id="SSF55174">
    <property type="entry name" value="Alpha-L RNA-binding motif"/>
    <property type="match status" value="1"/>
</dbReference>
<protein>
    <recommendedName>
        <fullName evidence="7">Pseudouridine synthase</fullName>
        <ecNumber evidence="7">5.4.99.-</ecNumber>
    </recommendedName>
</protein>
<dbReference type="GO" id="GO:0000455">
    <property type="term" value="P:enzyme-directed rRNA pseudouridine synthesis"/>
    <property type="evidence" value="ECO:0007669"/>
    <property type="project" value="TreeGrafter"/>
</dbReference>
<keyword evidence="3 6" id="KW-0694">RNA-binding</keyword>
<comment type="caution">
    <text evidence="9">The sequence shown here is derived from an EMBL/GenBank/DDBJ whole genome shotgun (WGS) entry which is preliminary data.</text>
</comment>
<dbReference type="NCBIfam" id="TIGR00005">
    <property type="entry name" value="rluA_subfam"/>
    <property type="match status" value="1"/>
</dbReference>
<evidence type="ECO:0000313" key="9">
    <source>
        <dbReference type="EMBL" id="HIT59279.1"/>
    </source>
</evidence>
<dbReference type="GO" id="GO:0003723">
    <property type="term" value="F:RNA binding"/>
    <property type="evidence" value="ECO:0007669"/>
    <property type="project" value="UniProtKB-KW"/>
</dbReference>
<keyword evidence="4 7" id="KW-0413">Isomerase</keyword>
<dbReference type="SUPFAM" id="SSF55120">
    <property type="entry name" value="Pseudouridine synthase"/>
    <property type="match status" value="1"/>
</dbReference>
<evidence type="ECO:0000256" key="6">
    <source>
        <dbReference type="PROSITE-ProRule" id="PRU00182"/>
    </source>
</evidence>
<dbReference type="Gene3D" id="3.30.2350.10">
    <property type="entry name" value="Pseudouridine synthase"/>
    <property type="match status" value="1"/>
</dbReference>
<dbReference type="Pfam" id="PF01479">
    <property type="entry name" value="S4"/>
    <property type="match status" value="1"/>
</dbReference>
<feature type="active site" evidence="5">
    <location>
        <position position="140"/>
    </location>
</feature>
<comment type="function">
    <text evidence="7">Responsible for synthesis of pseudouridine from uracil.</text>
</comment>
<dbReference type="InterPro" id="IPR006145">
    <property type="entry name" value="PsdUridine_synth_RsuA/RluA"/>
</dbReference>
<evidence type="ECO:0000256" key="7">
    <source>
        <dbReference type="RuleBase" id="RU362028"/>
    </source>
</evidence>
<evidence type="ECO:0000256" key="3">
    <source>
        <dbReference type="ARBA" id="ARBA00022884"/>
    </source>
</evidence>
<dbReference type="Gene3D" id="3.10.290.10">
    <property type="entry name" value="RNA-binding S4 domain"/>
    <property type="match status" value="1"/>
</dbReference>
<reference evidence="9" key="2">
    <citation type="journal article" date="2021" name="PeerJ">
        <title>Extensive microbial diversity within the chicken gut microbiome revealed by metagenomics and culture.</title>
        <authorList>
            <person name="Gilroy R."/>
            <person name="Ravi A."/>
            <person name="Getino M."/>
            <person name="Pursley I."/>
            <person name="Horton D.L."/>
            <person name="Alikhan N.F."/>
            <person name="Baker D."/>
            <person name="Gharbi K."/>
            <person name="Hall N."/>
            <person name="Watson M."/>
            <person name="Adriaenssens E.M."/>
            <person name="Foster-Nyarko E."/>
            <person name="Jarju S."/>
            <person name="Secka A."/>
            <person name="Antonio M."/>
            <person name="Oren A."/>
            <person name="Chaudhuri R.R."/>
            <person name="La Ragione R."/>
            <person name="Hildebrand F."/>
            <person name="Pallen M.J."/>
        </authorList>
    </citation>
    <scope>NUCLEOTIDE SEQUENCE</scope>
    <source>
        <strain evidence="9">CHK33-4379</strain>
    </source>
</reference>
<accession>A0A9D1GU65</accession>
<dbReference type="GO" id="GO:0120159">
    <property type="term" value="F:rRNA pseudouridine synthase activity"/>
    <property type="evidence" value="ECO:0007669"/>
    <property type="project" value="UniProtKB-ARBA"/>
</dbReference>
<dbReference type="PROSITE" id="PS01129">
    <property type="entry name" value="PSI_RLU"/>
    <property type="match status" value="1"/>
</dbReference>
<dbReference type="CDD" id="cd00165">
    <property type="entry name" value="S4"/>
    <property type="match status" value="1"/>
</dbReference>
<name>A0A9D1GU65_9FIRM</name>
<evidence type="ECO:0000256" key="5">
    <source>
        <dbReference type="PIRSR" id="PIRSR606225-1"/>
    </source>
</evidence>
<evidence type="ECO:0000256" key="1">
    <source>
        <dbReference type="ARBA" id="ARBA00000073"/>
    </source>
</evidence>
<proteinExistence type="inferred from homology"/>
<dbReference type="FunFam" id="3.30.2350.10:FF:000006">
    <property type="entry name" value="Pseudouridine synthase"/>
    <property type="match status" value="1"/>
</dbReference>
<dbReference type="PROSITE" id="PS50889">
    <property type="entry name" value="S4"/>
    <property type="match status" value="1"/>
</dbReference>
<dbReference type="InterPro" id="IPR036986">
    <property type="entry name" value="S4_RNA-bd_sf"/>
</dbReference>
<organism evidence="9 10">
    <name type="scientific">Candidatus Faeciplasma pullistercoris</name>
    <dbReference type="NCBI Taxonomy" id="2840800"/>
    <lineage>
        <taxon>Bacteria</taxon>
        <taxon>Bacillati</taxon>
        <taxon>Bacillota</taxon>
        <taxon>Clostridia</taxon>
        <taxon>Eubacteriales</taxon>
        <taxon>Oscillospiraceae</taxon>
        <taxon>Oscillospiraceae incertae sedis</taxon>
        <taxon>Candidatus Faeciplasma</taxon>
    </lineage>
</organism>
<dbReference type="CDD" id="cd02869">
    <property type="entry name" value="PseudoU_synth_RluA_like"/>
    <property type="match status" value="1"/>
</dbReference>
<sequence length="304" mass="33816">MQRFELSAEAEDAGARLDKWLTEQPEVDLTRSAVAKLIEQGSVSVNGKNVSKSCKLCRGDAVTIEIPDPVGLDVLPQDIPVEVIYEDDWLLVVNKPQGMVVHPAAGNYDGTLVNALLFRCKGCLSGINGVIRPGIVHRIDKNTSGLLVVAKTDKAHIGLAEQIKEHSFTREYEAICVGKFREATGTIDAPIGRDPRDRKKMCVTASNSKHAVTHYKVLEELGSYSYVRFKLETGRTHQIRVHSAYIGHPILGDDVYGKPYKGCIGQCLHAKKLGFIHPITNEYLEFTSELPEYFKKLLESFRRI</sequence>
<feature type="domain" description="RNA-binding S4" evidence="8">
    <location>
        <begin position="15"/>
        <end position="80"/>
    </location>
</feature>
<evidence type="ECO:0000256" key="4">
    <source>
        <dbReference type="ARBA" id="ARBA00023235"/>
    </source>
</evidence>
<dbReference type="InterPro" id="IPR006225">
    <property type="entry name" value="PsdUridine_synth_RluC/D"/>
</dbReference>
<dbReference type="AlphaFoldDB" id="A0A9D1GU65"/>
<dbReference type="Proteomes" id="UP000824136">
    <property type="component" value="Unassembled WGS sequence"/>
</dbReference>
<evidence type="ECO:0000256" key="2">
    <source>
        <dbReference type="ARBA" id="ARBA00010876"/>
    </source>
</evidence>
<dbReference type="PANTHER" id="PTHR21600">
    <property type="entry name" value="MITOCHONDRIAL RNA PSEUDOURIDINE SYNTHASE"/>
    <property type="match status" value="1"/>
</dbReference>
<reference evidence="9" key="1">
    <citation type="submission" date="2020-10" db="EMBL/GenBank/DDBJ databases">
        <authorList>
            <person name="Gilroy R."/>
        </authorList>
    </citation>
    <scope>NUCLEOTIDE SEQUENCE</scope>
    <source>
        <strain evidence="9">CHK33-4379</strain>
    </source>
</reference>
<dbReference type="EMBL" id="DVLL01000021">
    <property type="protein sequence ID" value="HIT59279.1"/>
    <property type="molecule type" value="Genomic_DNA"/>
</dbReference>
<dbReference type="SMART" id="SM00363">
    <property type="entry name" value="S4"/>
    <property type="match status" value="1"/>
</dbReference>
<gene>
    <name evidence="9" type="ORF">IAC39_06180</name>
</gene>
<dbReference type="InterPro" id="IPR006224">
    <property type="entry name" value="PsdUridine_synth_RluA-like_CS"/>
</dbReference>
<dbReference type="InterPro" id="IPR050188">
    <property type="entry name" value="RluA_PseudoU_synthase"/>
</dbReference>